<comment type="caution">
    <text evidence="2">The sequence shown here is derived from an EMBL/GenBank/DDBJ whole genome shotgun (WGS) entry which is preliminary data.</text>
</comment>
<evidence type="ECO:0000313" key="2">
    <source>
        <dbReference type="EMBL" id="KKL50436.1"/>
    </source>
</evidence>
<dbReference type="AlphaFoldDB" id="A0A0F9D9P5"/>
<gene>
    <name evidence="2" type="ORF">LCGC14_2305500</name>
</gene>
<evidence type="ECO:0000256" key="1">
    <source>
        <dbReference type="SAM" id="MobiDB-lite"/>
    </source>
</evidence>
<sequence length="90" mass="10124">MSDKKKYKRLIYCERCNHPEDRHTKDEGADKQYGCTAPTVMAGAPKGKCPRMVYPTGGAMASLTQRLTMERGRAGQLPPPFEADDRPPRR</sequence>
<organism evidence="2">
    <name type="scientific">marine sediment metagenome</name>
    <dbReference type="NCBI Taxonomy" id="412755"/>
    <lineage>
        <taxon>unclassified sequences</taxon>
        <taxon>metagenomes</taxon>
        <taxon>ecological metagenomes</taxon>
    </lineage>
</organism>
<accession>A0A0F9D9P5</accession>
<dbReference type="EMBL" id="LAZR01032597">
    <property type="protein sequence ID" value="KKL50436.1"/>
    <property type="molecule type" value="Genomic_DNA"/>
</dbReference>
<proteinExistence type="predicted"/>
<protein>
    <submittedName>
        <fullName evidence="2">Uncharacterized protein</fullName>
    </submittedName>
</protein>
<feature type="region of interest" description="Disordered" evidence="1">
    <location>
        <begin position="70"/>
        <end position="90"/>
    </location>
</feature>
<reference evidence="2" key="1">
    <citation type="journal article" date="2015" name="Nature">
        <title>Complex archaea that bridge the gap between prokaryotes and eukaryotes.</title>
        <authorList>
            <person name="Spang A."/>
            <person name="Saw J.H."/>
            <person name="Jorgensen S.L."/>
            <person name="Zaremba-Niedzwiedzka K."/>
            <person name="Martijn J."/>
            <person name="Lind A.E."/>
            <person name="van Eijk R."/>
            <person name="Schleper C."/>
            <person name="Guy L."/>
            <person name="Ettema T.J."/>
        </authorList>
    </citation>
    <scope>NUCLEOTIDE SEQUENCE</scope>
</reference>
<name>A0A0F9D9P5_9ZZZZ</name>